<keyword evidence="1" id="KW-0812">Transmembrane</keyword>
<accession>A0A445H6M1</accession>
<evidence type="ECO:0000313" key="3">
    <source>
        <dbReference type="Proteomes" id="UP000289340"/>
    </source>
</evidence>
<keyword evidence="3" id="KW-1185">Reference proteome</keyword>
<evidence type="ECO:0000313" key="2">
    <source>
        <dbReference type="EMBL" id="RZB69265.1"/>
    </source>
</evidence>
<dbReference type="EMBL" id="QZWG01000014">
    <property type="protein sequence ID" value="RZB69265.1"/>
    <property type="molecule type" value="Genomic_DNA"/>
</dbReference>
<dbReference type="Gene3D" id="3.90.1170.10">
    <property type="entry name" value="Ribosomal protein L10e/L16"/>
    <property type="match status" value="2"/>
</dbReference>
<dbReference type="Proteomes" id="UP000289340">
    <property type="component" value="Chromosome 14"/>
</dbReference>
<gene>
    <name evidence="2" type="ORF">D0Y65_038863</name>
</gene>
<keyword evidence="1" id="KW-1133">Transmembrane helix</keyword>
<dbReference type="SUPFAM" id="SSF54686">
    <property type="entry name" value="Ribosomal protein L16p/L10e"/>
    <property type="match status" value="1"/>
</dbReference>
<reference evidence="2 3" key="1">
    <citation type="submission" date="2018-09" db="EMBL/GenBank/DDBJ databases">
        <title>A high-quality reference genome of wild soybean provides a powerful tool to mine soybean genomes.</title>
        <authorList>
            <person name="Xie M."/>
            <person name="Chung C.Y.L."/>
            <person name="Li M.-W."/>
            <person name="Wong F.-L."/>
            <person name="Chan T.-F."/>
            <person name="Lam H.-M."/>
        </authorList>
    </citation>
    <scope>NUCLEOTIDE SEQUENCE [LARGE SCALE GENOMIC DNA]</scope>
    <source>
        <strain evidence="3">cv. W05</strain>
        <tissue evidence="2">Hypocotyl of etiolated seedlings</tissue>
    </source>
</reference>
<dbReference type="GO" id="GO:0005840">
    <property type="term" value="C:ribosome"/>
    <property type="evidence" value="ECO:0007669"/>
    <property type="project" value="UniProtKB-KW"/>
</dbReference>
<dbReference type="InterPro" id="IPR016180">
    <property type="entry name" value="Ribosomal_uL16_dom"/>
</dbReference>
<comment type="caution">
    <text evidence="2">The sequence shown here is derived from an EMBL/GenBank/DDBJ whole genome shotgun (WGS) entry which is preliminary data.</text>
</comment>
<dbReference type="InterPro" id="IPR036920">
    <property type="entry name" value="Ribosomal_uL16_sf"/>
</dbReference>
<dbReference type="GO" id="GO:0003735">
    <property type="term" value="F:structural constituent of ribosome"/>
    <property type="evidence" value="ECO:0007669"/>
    <property type="project" value="InterPro"/>
</dbReference>
<feature type="transmembrane region" description="Helical" evidence="1">
    <location>
        <begin position="94"/>
        <end position="115"/>
    </location>
</feature>
<protein>
    <submittedName>
        <fullName evidence="2">60S ribosomal protein L10 isoform B</fullName>
    </submittedName>
</protein>
<keyword evidence="2" id="KW-0689">Ribosomal protein</keyword>
<dbReference type="GO" id="GO:0006412">
    <property type="term" value="P:translation"/>
    <property type="evidence" value="ECO:0007669"/>
    <property type="project" value="InterPro"/>
</dbReference>
<keyword evidence="1" id="KW-0472">Membrane</keyword>
<dbReference type="SMR" id="A0A445H6M1"/>
<dbReference type="AlphaFoldDB" id="A0A445H6M1"/>
<dbReference type="CDD" id="cd01433">
    <property type="entry name" value="Ribosomal_L16_L10e"/>
    <property type="match status" value="1"/>
</dbReference>
<name>A0A445H6M1_GLYSO</name>
<evidence type="ECO:0000256" key="1">
    <source>
        <dbReference type="SAM" id="Phobius"/>
    </source>
</evidence>
<proteinExistence type="predicted"/>
<keyword evidence="2" id="KW-0687">Ribonucleoprotein</keyword>
<dbReference type="InterPro" id="IPR001197">
    <property type="entry name" value="Ribosomal_uL16_euk_arch"/>
</dbReference>
<organism evidence="2 3">
    <name type="scientific">Glycine soja</name>
    <name type="common">Wild soybean</name>
    <dbReference type="NCBI Taxonomy" id="3848"/>
    <lineage>
        <taxon>Eukaryota</taxon>
        <taxon>Viridiplantae</taxon>
        <taxon>Streptophyta</taxon>
        <taxon>Embryophyta</taxon>
        <taxon>Tracheophyta</taxon>
        <taxon>Spermatophyta</taxon>
        <taxon>Magnoliopsida</taxon>
        <taxon>eudicotyledons</taxon>
        <taxon>Gunneridae</taxon>
        <taxon>Pentapetalae</taxon>
        <taxon>rosids</taxon>
        <taxon>fabids</taxon>
        <taxon>Fabales</taxon>
        <taxon>Fabaceae</taxon>
        <taxon>Papilionoideae</taxon>
        <taxon>50 kb inversion clade</taxon>
        <taxon>NPAAA clade</taxon>
        <taxon>indigoferoid/millettioid clade</taxon>
        <taxon>Phaseoleae</taxon>
        <taxon>Glycine</taxon>
        <taxon>Glycine subgen. Soja</taxon>
    </lineage>
</organism>
<dbReference type="PANTHER" id="PTHR11726">
    <property type="entry name" value="60S RIBOSOMAL PROTEIN L10"/>
    <property type="match status" value="1"/>
</dbReference>
<sequence>MVTMVFDLGPAKCYRQIKNKSYSKSRFCHSVPDPKTRIYDVGMKKKGVDEFPFCVHLVSWEKENVSSEALEGAFHLRVRVHPFHVLRINKMLGLTYYTSIISSSGYSLFSVLTFIGS</sequence>